<gene>
    <name evidence="2" type="primary">zapA</name>
    <name evidence="2" type="ORF">GBK04_05300</name>
</gene>
<dbReference type="InterPro" id="IPR036192">
    <property type="entry name" value="Cell_div_ZapA-like_sf"/>
</dbReference>
<dbReference type="RefSeq" id="WP_152757525.1">
    <property type="nucleotide sequence ID" value="NZ_WHLY01000002.1"/>
</dbReference>
<dbReference type="Proteomes" id="UP000479293">
    <property type="component" value="Unassembled WGS sequence"/>
</dbReference>
<organism evidence="2 3">
    <name type="scientific">Salmonirosea aquatica</name>
    <dbReference type="NCBI Taxonomy" id="2654236"/>
    <lineage>
        <taxon>Bacteria</taxon>
        <taxon>Pseudomonadati</taxon>
        <taxon>Bacteroidota</taxon>
        <taxon>Cytophagia</taxon>
        <taxon>Cytophagales</taxon>
        <taxon>Spirosomataceae</taxon>
        <taxon>Salmonirosea</taxon>
    </lineage>
</organism>
<feature type="coiled-coil region" evidence="1">
    <location>
        <begin position="66"/>
        <end position="93"/>
    </location>
</feature>
<keyword evidence="2" id="KW-0132">Cell division</keyword>
<evidence type="ECO:0000313" key="3">
    <source>
        <dbReference type="Proteomes" id="UP000479293"/>
    </source>
</evidence>
<reference evidence="2 3" key="1">
    <citation type="submission" date="2019-10" db="EMBL/GenBank/DDBJ databases">
        <title>Draft Genome Sequence of Cytophagaceae sp. SJW1-29.</title>
        <authorList>
            <person name="Choi A."/>
        </authorList>
    </citation>
    <scope>NUCLEOTIDE SEQUENCE [LARGE SCALE GENOMIC DNA]</scope>
    <source>
        <strain evidence="2 3">SJW1-29</strain>
    </source>
</reference>
<evidence type="ECO:0000256" key="1">
    <source>
        <dbReference type="SAM" id="Coils"/>
    </source>
</evidence>
<dbReference type="SUPFAM" id="SSF102829">
    <property type="entry name" value="Cell division protein ZapA-like"/>
    <property type="match status" value="1"/>
</dbReference>
<keyword evidence="2" id="KW-0131">Cell cycle</keyword>
<name>A0A7C9F547_9BACT</name>
<accession>A0A7C9F547</accession>
<keyword evidence="3" id="KW-1185">Reference proteome</keyword>
<sequence length="101" mass="11345">MDDIRPKSYSTVFIKIMDKGFNLSVPTEQESMYREGYEVFMHKIKLHEAKGHGPLEAVALSSVDCMVALQRAQDQLNKLIAALEDRMDDLDSTISEALVGL</sequence>
<proteinExistence type="predicted"/>
<dbReference type="InterPro" id="IPR007838">
    <property type="entry name" value="Cell_div_ZapA-like"/>
</dbReference>
<comment type="caution">
    <text evidence="2">The sequence shown here is derived from an EMBL/GenBank/DDBJ whole genome shotgun (WGS) entry which is preliminary data.</text>
</comment>
<dbReference type="Pfam" id="PF05164">
    <property type="entry name" value="ZapA"/>
    <property type="match status" value="1"/>
</dbReference>
<dbReference type="GO" id="GO:0051301">
    <property type="term" value="P:cell division"/>
    <property type="evidence" value="ECO:0007669"/>
    <property type="project" value="UniProtKB-KW"/>
</dbReference>
<protein>
    <submittedName>
        <fullName evidence="2">Cell division protein ZapA</fullName>
    </submittedName>
</protein>
<keyword evidence="1" id="KW-0175">Coiled coil</keyword>
<dbReference type="AlphaFoldDB" id="A0A7C9F547"/>
<dbReference type="EMBL" id="WHLY01000002">
    <property type="protein sequence ID" value="MPR32786.1"/>
    <property type="molecule type" value="Genomic_DNA"/>
</dbReference>
<evidence type="ECO:0000313" key="2">
    <source>
        <dbReference type="EMBL" id="MPR32786.1"/>
    </source>
</evidence>